<sequence>MGESVDIGHGHGLETAKKCRSRDAHQRNFISGINIVAADVREMPGIFQRLRESVSRRCNAARGRSYEHLLKSVPMLQETSVVAMQLWWEYLQFQGTLFSRVVK</sequence>
<organism evidence="1 2">
    <name type="scientific">Araneus ventricosus</name>
    <name type="common">Orbweaver spider</name>
    <name type="synonym">Epeira ventricosa</name>
    <dbReference type="NCBI Taxonomy" id="182803"/>
    <lineage>
        <taxon>Eukaryota</taxon>
        <taxon>Metazoa</taxon>
        <taxon>Ecdysozoa</taxon>
        <taxon>Arthropoda</taxon>
        <taxon>Chelicerata</taxon>
        <taxon>Arachnida</taxon>
        <taxon>Araneae</taxon>
        <taxon>Araneomorphae</taxon>
        <taxon>Entelegynae</taxon>
        <taxon>Araneoidea</taxon>
        <taxon>Araneidae</taxon>
        <taxon>Araneus</taxon>
    </lineage>
</organism>
<dbReference type="Proteomes" id="UP000499080">
    <property type="component" value="Unassembled WGS sequence"/>
</dbReference>
<name>A0A4Y2E3P9_ARAVE</name>
<dbReference type="EMBL" id="BGPR01000495">
    <property type="protein sequence ID" value="GBM23307.1"/>
    <property type="molecule type" value="Genomic_DNA"/>
</dbReference>
<keyword evidence="2" id="KW-1185">Reference proteome</keyword>
<dbReference type="AlphaFoldDB" id="A0A4Y2E3P9"/>
<accession>A0A4Y2E3P9</accession>
<comment type="caution">
    <text evidence="1">The sequence shown here is derived from an EMBL/GenBank/DDBJ whole genome shotgun (WGS) entry which is preliminary data.</text>
</comment>
<gene>
    <name evidence="1" type="ORF">AVEN_26029_1</name>
</gene>
<proteinExistence type="predicted"/>
<evidence type="ECO:0000313" key="2">
    <source>
        <dbReference type="Proteomes" id="UP000499080"/>
    </source>
</evidence>
<reference evidence="1 2" key="1">
    <citation type="journal article" date="2019" name="Sci. Rep.">
        <title>Orb-weaving spider Araneus ventricosus genome elucidates the spidroin gene catalogue.</title>
        <authorList>
            <person name="Kono N."/>
            <person name="Nakamura H."/>
            <person name="Ohtoshi R."/>
            <person name="Moran D.A.P."/>
            <person name="Shinohara A."/>
            <person name="Yoshida Y."/>
            <person name="Fujiwara M."/>
            <person name="Mori M."/>
            <person name="Tomita M."/>
            <person name="Arakawa K."/>
        </authorList>
    </citation>
    <scope>NUCLEOTIDE SEQUENCE [LARGE SCALE GENOMIC DNA]</scope>
</reference>
<evidence type="ECO:0000313" key="1">
    <source>
        <dbReference type="EMBL" id="GBM23307.1"/>
    </source>
</evidence>
<protein>
    <submittedName>
        <fullName evidence="1">Uncharacterized protein</fullName>
    </submittedName>
</protein>